<dbReference type="RefSeq" id="WP_188953000.1">
    <property type="nucleotide sequence ID" value="NZ_BMIB01000003.1"/>
</dbReference>
<evidence type="ECO:0000259" key="1">
    <source>
        <dbReference type="Pfam" id="PF12867"/>
    </source>
</evidence>
<sequence length="169" mass="18360">MLQEQPEMWLRGPINGVPAPLQPVAHALLQAAQEITILLTDFPVHLLWQKPAGLASPGFHLQHITGVLDRMYTYAQGQPLTEQQLQYLAAEGKEVPGLEPATLVDALNSAIQLFVQQLSGIDESILTNWRGVGRKQLPSTVGGLLFHAAEHTTRHTGQLLVTVAVLKAG</sequence>
<dbReference type="EMBL" id="BMIB01000003">
    <property type="protein sequence ID" value="GGH69403.1"/>
    <property type="molecule type" value="Genomic_DNA"/>
</dbReference>
<evidence type="ECO:0000313" key="3">
    <source>
        <dbReference type="Proteomes" id="UP000627292"/>
    </source>
</evidence>
<gene>
    <name evidence="2" type="ORF">GCM10011379_26670</name>
</gene>
<dbReference type="InterPro" id="IPR034660">
    <property type="entry name" value="DinB/YfiT-like"/>
</dbReference>
<dbReference type="InterPro" id="IPR024775">
    <property type="entry name" value="DinB-like"/>
</dbReference>
<reference evidence="2" key="1">
    <citation type="journal article" date="2014" name="Int. J. Syst. Evol. Microbiol.">
        <title>Complete genome sequence of Corynebacterium casei LMG S-19264T (=DSM 44701T), isolated from a smear-ripened cheese.</title>
        <authorList>
            <consortium name="US DOE Joint Genome Institute (JGI-PGF)"/>
            <person name="Walter F."/>
            <person name="Albersmeier A."/>
            <person name="Kalinowski J."/>
            <person name="Ruckert C."/>
        </authorList>
    </citation>
    <scope>NUCLEOTIDE SEQUENCE</scope>
    <source>
        <strain evidence="2">CGMCC 1.15290</strain>
    </source>
</reference>
<keyword evidence="3" id="KW-1185">Reference proteome</keyword>
<protein>
    <recommendedName>
        <fullName evidence="1">DinB-like domain-containing protein</fullName>
    </recommendedName>
</protein>
<proteinExistence type="predicted"/>
<dbReference type="SUPFAM" id="SSF109854">
    <property type="entry name" value="DinB/YfiT-like putative metalloenzymes"/>
    <property type="match status" value="1"/>
</dbReference>
<comment type="caution">
    <text evidence="2">The sequence shown here is derived from an EMBL/GenBank/DDBJ whole genome shotgun (WGS) entry which is preliminary data.</text>
</comment>
<dbReference type="AlphaFoldDB" id="A0A917J1E1"/>
<dbReference type="Pfam" id="PF12867">
    <property type="entry name" value="DinB_2"/>
    <property type="match status" value="1"/>
</dbReference>
<organism evidence="2 3">
    <name type="scientific">Filimonas zeae</name>
    <dbReference type="NCBI Taxonomy" id="1737353"/>
    <lineage>
        <taxon>Bacteria</taxon>
        <taxon>Pseudomonadati</taxon>
        <taxon>Bacteroidota</taxon>
        <taxon>Chitinophagia</taxon>
        <taxon>Chitinophagales</taxon>
        <taxon>Chitinophagaceae</taxon>
        <taxon>Filimonas</taxon>
    </lineage>
</organism>
<feature type="domain" description="DinB-like" evidence="1">
    <location>
        <begin position="30"/>
        <end position="159"/>
    </location>
</feature>
<reference evidence="2" key="2">
    <citation type="submission" date="2020-09" db="EMBL/GenBank/DDBJ databases">
        <authorList>
            <person name="Sun Q."/>
            <person name="Zhou Y."/>
        </authorList>
    </citation>
    <scope>NUCLEOTIDE SEQUENCE</scope>
    <source>
        <strain evidence="2">CGMCC 1.15290</strain>
    </source>
</reference>
<accession>A0A917J1E1</accession>
<name>A0A917J1E1_9BACT</name>
<dbReference type="Gene3D" id="1.20.120.450">
    <property type="entry name" value="dinb family like domain"/>
    <property type="match status" value="1"/>
</dbReference>
<evidence type="ECO:0000313" key="2">
    <source>
        <dbReference type="EMBL" id="GGH69403.1"/>
    </source>
</evidence>
<dbReference type="Proteomes" id="UP000627292">
    <property type="component" value="Unassembled WGS sequence"/>
</dbReference>